<feature type="domain" description="HTH tetR-type" evidence="3">
    <location>
        <begin position="30"/>
        <end position="69"/>
    </location>
</feature>
<protein>
    <submittedName>
        <fullName evidence="4">AcrR family transcriptional regulator</fullName>
    </submittedName>
</protein>
<sequence>MTGSPDSSGQRAGSPTSVLGGDPAETEQAILRRGLDAFAELGYQATTVRVLAQRLGVSHNFISVRYGSKFAFWCAVVDFASSEALESGGWIFAEDYEDDQELIAASVRKIYRVSAQLPQLHRIVADEAARDSERLDYLFERYLRPFMSNVEPSIHRLVAKGIMPPVPVHLLYFAVMGPTSGLIQQPLARKFGRPEPSSDDEDIQYGQTLAGLLLSGIMHKPGA</sequence>
<dbReference type="Pfam" id="PF00440">
    <property type="entry name" value="TetR_N"/>
    <property type="match status" value="1"/>
</dbReference>
<dbReference type="AlphaFoldDB" id="A0A840IW07"/>
<name>A0A840IW07_9PSEU</name>
<dbReference type="InterPro" id="IPR036271">
    <property type="entry name" value="Tet_transcr_reg_TetR-rel_C_sf"/>
</dbReference>
<feature type="compositionally biased region" description="Polar residues" evidence="2">
    <location>
        <begin position="1"/>
        <end position="17"/>
    </location>
</feature>
<keyword evidence="1" id="KW-0238">DNA-binding</keyword>
<organism evidence="4 5">
    <name type="scientific">Amycolatopsis jiangsuensis</name>
    <dbReference type="NCBI Taxonomy" id="1181879"/>
    <lineage>
        <taxon>Bacteria</taxon>
        <taxon>Bacillati</taxon>
        <taxon>Actinomycetota</taxon>
        <taxon>Actinomycetes</taxon>
        <taxon>Pseudonocardiales</taxon>
        <taxon>Pseudonocardiaceae</taxon>
        <taxon>Amycolatopsis</taxon>
    </lineage>
</organism>
<dbReference type="RefSeq" id="WP_378272957.1">
    <property type="nucleotide sequence ID" value="NZ_JBHUKT010000036.1"/>
</dbReference>
<evidence type="ECO:0000259" key="3">
    <source>
        <dbReference type="Pfam" id="PF00440"/>
    </source>
</evidence>
<dbReference type="Gene3D" id="1.10.357.10">
    <property type="entry name" value="Tetracycline Repressor, domain 2"/>
    <property type="match status" value="1"/>
</dbReference>
<keyword evidence="5" id="KW-1185">Reference proteome</keyword>
<evidence type="ECO:0000313" key="5">
    <source>
        <dbReference type="Proteomes" id="UP000581769"/>
    </source>
</evidence>
<dbReference type="InterPro" id="IPR009057">
    <property type="entry name" value="Homeodomain-like_sf"/>
</dbReference>
<dbReference type="InterPro" id="IPR001647">
    <property type="entry name" value="HTH_TetR"/>
</dbReference>
<evidence type="ECO:0000256" key="2">
    <source>
        <dbReference type="SAM" id="MobiDB-lite"/>
    </source>
</evidence>
<gene>
    <name evidence="4" type="ORF">BJY18_004416</name>
</gene>
<feature type="region of interest" description="Disordered" evidence="2">
    <location>
        <begin position="1"/>
        <end position="23"/>
    </location>
</feature>
<proteinExistence type="predicted"/>
<dbReference type="SUPFAM" id="SSF46689">
    <property type="entry name" value="Homeodomain-like"/>
    <property type="match status" value="1"/>
</dbReference>
<evidence type="ECO:0000313" key="4">
    <source>
        <dbReference type="EMBL" id="MBB4686931.1"/>
    </source>
</evidence>
<dbReference type="EMBL" id="JACHMG010000001">
    <property type="protein sequence ID" value="MBB4686931.1"/>
    <property type="molecule type" value="Genomic_DNA"/>
</dbReference>
<dbReference type="SUPFAM" id="SSF48498">
    <property type="entry name" value="Tetracyclin repressor-like, C-terminal domain"/>
    <property type="match status" value="1"/>
</dbReference>
<comment type="caution">
    <text evidence="4">The sequence shown here is derived from an EMBL/GenBank/DDBJ whole genome shotgun (WGS) entry which is preliminary data.</text>
</comment>
<dbReference type="GO" id="GO:0003677">
    <property type="term" value="F:DNA binding"/>
    <property type="evidence" value="ECO:0007669"/>
    <property type="project" value="UniProtKB-KW"/>
</dbReference>
<reference evidence="4 5" key="1">
    <citation type="submission" date="2020-08" db="EMBL/GenBank/DDBJ databases">
        <title>Sequencing the genomes of 1000 actinobacteria strains.</title>
        <authorList>
            <person name="Klenk H.-P."/>
        </authorList>
    </citation>
    <scope>NUCLEOTIDE SEQUENCE [LARGE SCALE GENOMIC DNA]</scope>
    <source>
        <strain evidence="4 5">DSM 45859</strain>
    </source>
</reference>
<accession>A0A840IW07</accession>
<evidence type="ECO:0000256" key="1">
    <source>
        <dbReference type="ARBA" id="ARBA00023125"/>
    </source>
</evidence>
<dbReference type="Proteomes" id="UP000581769">
    <property type="component" value="Unassembled WGS sequence"/>
</dbReference>